<accession>A0A9P0M8N8</accession>
<gene>
    <name evidence="1" type="ORF">ACAOBT_LOCUS29798</name>
</gene>
<dbReference type="AlphaFoldDB" id="A0A9P0M8N8"/>
<protein>
    <submittedName>
        <fullName evidence="1">Uncharacterized protein</fullName>
    </submittedName>
</protein>
<comment type="caution">
    <text evidence="1">The sequence shown here is derived from an EMBL/GenBank/DDBJ whole genome shotgun (WGS) entry which is preliminary data.</text>
</comment>
<organism evidence="1 2">
    <name type="scientific">Acanthoscelides obtectus</name>
    <name type="common">Bean weevil</name>
    <name type="synonym">Bruchus obtectus</name>
    <dbReference type="NCBI Taxonomy" id="200917"/>
    <lineage>
        <taxon>Eukaryota</taxon>
        <taxon>Metazoa</taxon>
        <taxon>Ecdysozoa</taxon>
        <taxon>Arthropoda</taxon>
        <taxon>Hexapoda</taxon>
        <taxon>Insecta</taxon>
        <taxon>Pterygota</taxon>
        <taxon>Neoptera</taxon>
        <taxon>Endopterygota</taxon>
        <taxon>Coleoptera</taxon>
        <taxon>Polyphaga</taxon>
        <taxon>Cucujiformia</taxon>
        <taxon>Chrysomeloidea</taxon>
        <taxon>Chrysomelidae</taxon>
        <taxon>Bruchinae</taxon>
        <taxon>Bruchini</taxon>
        <taxon>Acanthoscelides</taxon>
    </lineage>
</organism>
<dbReference type="EMBL" id="CAKOFQ010007762">
    <property type="protein sequence ID" value="CAH2007713.1"/>
    <property type="molecule type" value="Genomic_DNA"/>
</dbReference>
<evidence type="ECO:0000313" key="2">
    <source>
        <dbReference type="Proteomes" id="UP001152888"/>
    </source>
</evidence>
<reference evidence="1" key="1">
    <citation type="submission" date="2022-03" db="EMBL/GenBank/DDBJ databases">
        <authorList>
            <person name="Sayadi A."/>
        </authorList>
    </citation>
    <scope>NUCLEOTIDE SEQUENCE</scope>
</reference>
<name>A0A9P0M8N8_ACAOB</name>
<sequence length="27" mass="2957">MDVVIVRRKMAVAAAGPVLTFNPKENE</sequence>
<dbReference type="Proteomes" id="UP001152888">
    <property type="component" value="Unassembled WGS sequence"/>
</dbReference>
<evidence type="ECO:0000313" key="1">
    <source>
        <dbReference type="EMBL" id="CAH2007713.1"/>
    </source>
</evidence>
<proteinExistence type="predicted"/>
<keyword evidence="2" id="KW-1185">Reference proteome</keyword>